<feature type="region of interest" description="Disordered" evidence="3">
    <location>
        <begin position="316"/>
        <end position="353"/>
    </location>
</feature>
<name>A0A507C9N4_9FUNG</name>
<feature type="region of interest" description="Disordered" evidence="3">
    <location>
        <begin position="852"/>
        <end position="887"/>
    </location>
</feature>
<dbReference type="SMART" id="SM00487">
    <property type="entry name" value="DEXDc"/>
    <property type="match status" value="1"/>
</dbReference>
<sequence length="1461" mass="161573">MSNINSFGQSSDLPIDQHISDIVERVRNNQVTILVGETGSGKSTVVPRALAEDARRRGQEPRVLVSQPRRVAAIRLAQRVNEDWGSKHGQPNFAGYRVMNDKKDDGCAVVYATTGYLVEWLSRNENAMDSISHLILDESHERTIDMDLLSLIIKRHILAKGSNHHIRLVVMSATLDVELYNNFFTLRNVPLLPHIHVGGNRFEVEDYYLDDMVDVPKRPNLFGYEPKESTEDAAPKRFGDFWNSMNGLEDLERTMSSWITTYNKGWRDPKTRKIRDVSPSIDDSFYEFGIYLALYYCKLEGTRAWKANPEELEVLNNDDNVTGTSNSLHNGSKGGQNSSQSSESGDEQVDIDNMPDASAFNLGVMSDNLPEFIPSTRQFRDPADSTCILVFLPGEHEQLTWWEFYRDIIGVQTPACQASAAERISVHILHSTTPKEEVDKAFLVGPPGTCRIILATDIAESSVTIPDVKIVLDYGLRREMEFNTTRGSQQLTLNFISKASRIQRRGRAGRCSEGKIMAFYTRQFHDKIMLKHDLPEISQCSLETTILRVRELFARSSARDVLNTMIEPPDIAAVDGALIRLREVGAMLPPPTIITADLTDAQKEGLVTFLGRMASRLPITIIESRVLLLAAAMGAHFEGVILAAALNSPDIFSMPSSLVEHDQAKFASQLASTFGARMYTDAGSMSEPIGVLNALKLWAGEADHEARQALMHSLCVNAKRFRVFRLCVQRLAESMISIIDGQIKSKANNVFLVQSGRGIINGLRELSSIVVPEQKKVFLLPKNFTATSPYKFFATPVECLRVILVTACSPQICMGFSGNYSTAVDDANRIIERKALEAATLEAEAAAAYMAESATETADTQQPEHAAVASSSTDKRQDRAANRRKKKIEDRLEASRLARELIEPAPVGLGHDPRLIYFRQYVEDPKAARAKLPPTVYPDLVDGLMGRYERFEPLKCCVLELKNASDPALRLLGQRLRQNSKYQEAEQIRASLEWLGVSRAAYVPGKPGGFRQGGKPALVILEFFDSPRDPNDNMSLITNINATDTSTIKDPFHNRTNRQPISTVDLKYSSPIGLRFASYMCTGYPASFKIAIVEDSAPIKYDYDAQGNWVQGRVSTGLDIAAIRVPNMIRWQAKRFLGPPQEQIRGQPPLTIYPYSYSVVNSITTPYLTQGKQPVSVYCAARSTMGVGKTGNIIALTGSTVFVSDLPWHLRLVALSSQPEYIAFQTTDDGEKIVGISHEFGMDLNETTRATLPEAHLHGHYMIKDDFTTINSARQGLANTFLNGDALVTGSLRPLLLDNFERLAATIKARDPKDIARKYVNYGNLKTGLGVTNSSTSSNSSSVDVSQFGFGAFPSSFAFGVNNPSGINANAQPFQFGVNAAGSSGMMLASSSSNSQVPATATPLSDAEILFPSLVWPTWIPPPSSPPSSSSSSFTDDGEDYDGEHARYFQAPVFDDYDDYY</sequence>
<dbReference type="RefSeq" id="XP_031025012.1">
    <property type="nucleotide sequence ID" value="XM_031169054.1"/>
</dbReference>
<feature type="region of interest" description="Disordered" evidence="3">
    <location>
        <begin position="1422"/>
        <end position="1461"/>
    </location>
</feature>
<dbReference type="InterPro" id="IPR014001">
    <property type="entry name" value="Helicase_ATP-bd"/>
</dbReference>
<evidence type="ECO:0000256" key="2">
    <source>
        <dbReference type="ARBA" id="ARBA00022840"/>
    </source>
</evidence>
<feature type="domain" description="Helicase ATP-binding" evidence="4">
    <location>
        <begin position="23"/>
        <end position="193"/>
    </location>
</feature>
<dbReference type="GO" id="GO:0004386">
    <property type="term" value="F:helicase activity"/>
    <property type="evidence" value="ECO:0007669"/>
    <property type="project" value="TreeGrafter"/>
</dbReference>
<accession>A0A507C9N4</accession>
<dbReference type="PANTHER" id="PTHR18934:SF145">
    <property type="entry name" value="ATP-DEPENDENT RNA HELICASE DHX57-RELATED"/>
    <property type="match status" value="1"/>
</dbReference>
<dbReference type="CDD" id="cd17917">
    <property type="entry name" value="DEXHc_RHA-like"/>
    <property type="match status" value="1"/>
</dbReference>
<evidence type="ECO:0000259" key="5">
    <source>
        <dbReference type="PROSITE" id="PS51194"/>
    </source>
</evidence>
<dbReference type="PANTHER" id="PTHR18934">
    <property type="entry name" value="ATP-DEPENDENT RNA HELICASE"/>
    <property type="match status" value="1"/>
</dbReference>
<dbReference type="EMBL" id="QEAO01000015">
    <property type="protein sequence ID" value="TPX34215.1"/>
    <property type="molecule type" value="Genomic_DNA"/>
</dbReference>
<dbReference type="PROSITE" id="PS51192">
    <property type="entry name" value="HELICASE_ATP_BIND_1"/>
    <property type="match status" value="1"/>
</dbReference>
<dbReference type="Gene3D" id="3.40.50.300">
    <property type="entry name" value="P-loop containing nucleotide triphosphate hydrolases"/>
    <property type="match status" value="2"/>
</dbReference>
<dbReference type="InterPro" id="IPR011545">
    <property type="entry name" value="DEAD/DEAH_box_helicase_dom"/>
</dbReference>
<keyword evidence="7" id="KW-1185">Reference proteome</keyword>
<evidence type="ECO:0000256" key="1">
    <source>
        <dbReference type="ARBA" id="ARBA00022741"/>
    </source>
</evidence>
<reference evidence="6 7" key="1">
    <citation type="journal article" date="2019" name="Sci. Rep.">
        <title>Comparative genomics of chytrid fungi reveal insights into the obligate biotrophic and pathogenic lifestyle of Synchytrium endobioticum.</title>
        <authorList>
            <person name="van de Vossenberg B.T.L.H."/>
            <person name="Warris S."/>
            <person name="Nguyen H.D.T."/>
            <person name="van Gent-Pelzer M.P.E."/>
            <person name="Joly D.L."/>
            <person name="van de Geest H.C."/>
            <person name="Bonants P.J.M."/>
            <person name="Smith D.S."/>
            <person name="Levesque C.A."/>
            <person name="van der Lee T.A.J."/>
        </authorList>
    </citation>
    <scope>NUCLEOTIDE SEQUENCE [LARGE SCALE GENOMIC DNA]</scope>
    <source>
        <strain evidence="6 7">JEL517</strain>
    </source>
</reference>
<gene>
    <name evidence="6" type="ORF">SmJEL517_g03126</name>
</gene>
<keyword evidence="1" id="KW-0547">Nucleotide-binding</keyword>
<keyword evidence="2" id="KW-0067">ATP-binding</keyword>
<feature type="compositionally biased region" description="Basic and acidic residues" evidence="3">
    <location>
        <begin position="873"/>
        <end position="887"/>
    </location>
</feature>
<dbReference type="InterPro" id="IPR027417">
    <property type="entry name" value="P-loop_NTPase"/>
</dbReference>
<dbReference type="GO" id="GO:0003723">
    <property type="term" value="F:RNA binding"/>
    <property type="evidence" value="ECO:0007669"/>
    <property type="project" value="TreeGrafter"/>
</dbReference>
<dbReference type="OrthoDB" id="66977at2759"/>
<protein>
    <recommendedName>
        <fullName evidence="8">RNA helicase</fullName>
    </recommendedName>
</protein>
<dbReference type="SMART" id="SM00490">
    <property type="entry name" value="HELICc"/>
    <property type="match status" value="1"/>
</dbReference>
<evidence type="ECO:0000313" key="6">
    <source>
        <dbReference type="EMBL" id="TPX34215.1"/>
    </source>
</evidence>
<dbReference type="STRING" id="1806994.A0A507C9N4"/>
<evidence type="ECO:0000259" key="4">
    <source>
        <dbReference type="PROSITE" id="PS51192"/>
    </source>
</evidence>
<dbReference type="Proteomes" id="UP000319731">
    <property type="component" value="Unassembled WGS sequence"/>
</dbReference>
<evidence type="ECO:0008006" key="8">
    <source>
        <dbReference type="Google" id="ProtNLM"/>
    </source>
</evidence>
<proteinExistence type="predicted"/>
<dbReference type="InterPro" id="IPR001650">
    <property type="entry name" value="Helicase_C-like"/>
</dbReference>
<dbReference type="SUPFAM" id="SSF52540">
    <property type="entry name" value="P-loop containing nucleoside triphosphate hydrolases"/>
    <property type="match status" value="1"/>
</dbReference>
<organism evidence="6 7">
    <name type="scientific">Synchytrium microbalum</name>
    <dbReference type="NCBI Taxonomy" id="1806994"/>
    <lineage>
        <taxon>Eukaryota</taxon>
        <taxon>Fungi</taxon>
        <taxon>Fungi incertae sedis</taxon>
        <taxon>Chytridiomycota</taxon>
        <taxon>Chytridiomycota incertae sedis</taxon>
        <taxon>Chytridiomycetes</taxon>
        <taxon>Synchytriales</taxon>
        <taxon>Synchytriaceae</taxon>
        <taxon>Synchytrium</taxon>
    </lineage>
</organism>
<dbReference type="Pfam" id="PF00270">
    <property type="entry name" value="DEAD"/>
    <property type="match status" value="1"/>
</dbReference>
<dbReference type="GeneID" id="42004351"/>
<dbReference type="GO" id="GO:0005524">
    <property type="term" value="F:ATP binding"/>
    <property type="evidence" value="ECO:0007669"/>
    <property type="project" value="UniProtKB-KW"/>
</dbReference>
<dbReference type="CDD" id="cd18791">
    <property type="entry name" value="SF2_C_RHA"/>
    <property type="match status" value="1"/>
</dbReference>
<feature type="compositionally biased region" description="Polar residues" evidence="3">
    <location>
        <begin position="317"/>
        <end position="329"/>
    </location>
</feature>
<evidence type="ECO:0000256" key="3">
    <source>
        <dbReference type="SAM" id="MobiDB-lite"/>
    </source>
</evidence>
<dbReference type="Pfam" id="PF00271">
    <property type="entry name" value="Helicase_C"/>
    <property type="match status" value="1"/>
</dbReference>
<dbReference type="Gene3D" id="1.20.120.1080">
    <property type="match status" value="1"/>
</dbReference>
<evidence type="ECO:0000313" key="7">
    <source>
        <dbReference type="Proteomes" id="UP000319731"/>
    </source>
</evidence>
<dbReference type="PROSITE" id="PS51194">
    <property type="entry name" value="HELICASE_CTER"/>
    <property type="match status" value="1"/>
</dbReference>
<comment type="caution">
    <text evidence="6">The sequence shown here is derived from an EMBL/GenBank/DDBJ whole genome shotgun (WGS) entry which is preliminary data.</text>
</comment>
<feature type="domain" description="Helicase C-terminal" evidence="5">
    <location>
        <begin position="368"/>
        <end position="553"/>
    </location>
</feature>